<dbReference type="InterPro" id="IPR027385">
    <property type="entry name" value="Beta-barrel_OMP"/>
</dbReference>
<feature type="signal peptide" evidence="2">
    <location>
        <begin position="1"/>
        <end position="22"/>
    </location>
</feature>
<dbReference type="Proteomes" id="UP001162891">
    <property type="component" value="Chromosome"/>
</dbReference>
<name>A0ABN6MNT5_9BACT</name>
<evidence type="ECO:0000259" key="3">
    <source>
        <dbReference type="Pfam" id="PF13505"/>
    </source>
</evidence>
<reference evidence="5" key="1">
    <citation type="journal article" date="2022" name="Int. J. Syst. Evol. Microbiol.">
        <title>Anaeromyxobacter oryzae sp. nov., Anaeromyxobacter diazotrophicus sp. nov. and Anaeromyxobacter paludicola sp. nov., isolated from paddy soils.</title>
        <authorList>
            <person name="Itoh H."/>
            <person name="Xu Z."/>
            <person name="Mise K."/>
            <person name="Masuda Y."/>
            <person name="Ushijima N."/>
            <person name="Hayakawa C."/>
            <person name="Shiratori Y."/>
            <person name="Senoo K."/>
        </authorList>
    </citation>
    <scope>NUCLEOTIDE SEQUENCE [LARGE SCALE GENOMIC DNA]</scope>
    <source>
        <strain evidence="5">Red232</strain>
    </source>
</reference>
<dbReference type="InterPro" id="IPR011250">
    <property type="entry name" value="OMP/PagP_B-barrel"/>
</dbReference>
<dbReference type="Gene3D" id="2.40.160.20">
    <property type="match status" value="1"/>
</dbReference>
<evidence type="ECO:0000313" key="5">
    <source>
        <dbReference type="Proteomes" id="UP001162891"/>
    </source>
</evidence>
<keyword evidence="1 2" id="KW-0732">Signal</keyword>
<dbReference type="EMBL" id="AP025591">
    <property type="protein sequence ID" value="BDG02702.1"/>
    <property type="molecule type" value="Genomic_DNA"/>
</dbReference>
<protein>
    <recommendedName>
        <fullName evidence="3">Outer membrane protein beta-barrel domain-containing protein</fullName>
    </recommendedName>
</protein>
<gene>
    <name evidence="4" type="ORF">AMOR_16980</name>
</gene>
<proteinExistence type="predicted"/>
<feature type="domain" description="Outer membrane protein beta-barrel" evidence="3">
    <location>
        <begin position="7"/>
        <end position="159"/>
    </location>
</feature>
<dbReference type="Pfam" id="PF13505">
    <property type="entry name" value="OMP_b-brl"/>
    <property type="match status" value="1"/>
</dbReference>
<dbReference type="RefSeq" id="WP_248360390.1">
    <property type="nucleotide sequence ID" value="NZ_AP025591.1"/>
</dbReference>
<organism evidence="4 5">
    <name type="scientific">Anaeromyxobacter oryzae</name>
    <dbReference type="NCBI Taxonomy" id="2918170"/>
    <lineage>
        <taxon>Bacteria</taxon>
        <taxon>Pseudomonadati</taxon>
        <taxon>Myxococcota</taxon>
        <taxon>Myxococcia</taxon>
        <taxon>Myxococcales</taxon>
        <taxon>Cystobacterineae</taxon>
        <taxon>Anaeromyxobacteraceae</taxon>
        <taxon>Anaeromyxobacter</taxon>
    </lineage>
</organism>
<accession>A0ABN6MNT5</accession>
<feature type="chain" id="PRO_5046301353" description="Outer membrane protein beta-barrel domain-containing protein" evidence="2">
    <location>
        <begin position="23"/>
        <end position="200"/>
    </location>
</feature>
<keyword evidence="5" id="KW-1185">Reference proteome</keyword>
<sequence length="200" mass="20726">MRKLAILTVALAALAVPSLSHAQVSLGLRLGFAPVGGDAMKDLKMSDGIKSQIPIQLDAIYNLNKNVGLGGYFSYGLGQTASDACGTGVSCSASVMRLGVQGTYTLDPMGQATPWAGVGIGYEWAKVSGGGETLTLKGFEFLNLQVGADFAVAPQLAVGPYLGMSVGQYSDAEISGTSASIPDKSTHEWFQVGVRGKFDL</sequence>
<evidence type="ECO:0000256" key="2">
    <source>
        <dbReference type="SAM" id="SignalP"/>
    </source>
</evidence>
<evidence type="ECO:0000256" key="1">
    <source>
        <dbReference type="ARBA" id="ARBA00022729"/>
    </source>
</evidence>
<dbReference type="SUPFAM" id="SSF56925">
    <property type="entry name" value="OMPA-like"/>
    <property type="match status" value="1"/>
</dbReference>
<evidence type="ECO:0000313" key="4">
    <source>
        <dbReference type="EMBL" id="BDG02702.1"/>
    </source>
</evidence>